<dbReference type="OrthoDB" id="10263264at2759"/>
<feature type="region of interest" description="Disordered" evidence="1">
    <location>
        <begin position="824"/>
        <end position="875"/>
    </location>
</feature>
<gene>
    <name evidence="2" type="ORF">CTI12_AA007940</name>
</gene>
<feature type="region of interest" description="Disordered" evidence="1">
    <location>
        <begin position="449"/>
        <end position="520"/>
    </location>
</feature>
<evidence type="ECO:0000313" key="2">
    <source>
        <dbReference type="EMBL" id="PWA91587.1"/>
    </source>
</evidence>
<organism evidence="2 3">
    <name type="scientific">Artemisia annua</name>
    <name type="common">Sweet wormwood</name>
    <dbReference type="NCBI Taxonomy" id="35608"/>
    <lineage>
        <taxon>Eukaryota</taxon>
        <taxon>Viridiplantae</taxon>
        <taxon>Streptophyta</taxon>
        <taxon>Embryophyta</taxon>
        <taxon>Tracheophyta</taxon>
        <taxon>Spermatophyta</taxon>
        <taxon>Magnoliopsida</taxon>
        <taxon>eudicotyledons</taxon>
        <taxon>Gunneridae</taxon>
        <taxon>Pentapetalae</taxon>
        <taxon>asterids</taxon>
        <taxon>campanulids</taxon>
        <taxon>Asterales</taxon>
        <taxon>Asteraceae</taxon>
        <taxon>Asteroideae</taxon>
        <taxon>Anthemideae</taxon>
        <taxon>Artemisiinae</taxon>
        <taxon>Artemisia</taxon>
    </lineage>
</organism>
<keyword evidence="3" id="KW-1185">Reference proteome</keyword>
<dbReference type="EMBL" id="PKPP01000534">
    <property type="protein sequence ID" value="PWA91587.1"/>
    <property type="molecule type" value="Genomic_DNA"/>
</dbReference>
<feature type="compositionally biased region" description="Polar residues" evidence="1">
    <location>
        <begin position="943"/>
        <end position="956"/>
    </location>
</feature>
<protein>
    <submittedName>
        <fullName evidence="2">Zinc finger, MIZ-type, Zinc finger, RING/FYVE/PHD-type, E3 SUMO protein ligase</fullName>
    </submittedName>
</protein>
<feature type="compositionally biased region" description="Polar residues" evidence="1">
    <location>
        <begin position="824"/>
        <end position="834"/>
    </location>
</feature>
<dbReference type="PANTHER" id="PTHR10782">
    <property type="entry name" value="ZINC FINGER MIZ DOMAIN-CONTAINING PROTEIN"/>
    <property type="match status" value="1"/>
</dbReference>
<name>A0A2U1Q0U3_ARTAN</name>
<feature type="compositionally biased region" description="Polar residues" evidence="1">
    <location>
        <begin position="1081"/>
        <end position="1100"/>
    </location>
</feature>
<dbReference type="GO" id="GO:0016874">
    <property type="term" value="F:ligase activity"/>
    <property type="evidence" value="ECO:0007669"/>
    <property type="project" value="UniProtKB-KW"/>
</dbReference>
<dbReference type="InterPro" id="IPR013083">
    <property type="entry name" value="Znf_RING/FYVE/PHD"/>
</dbReference>
<dbReference type="Proteomes" id="UP000245207">
    <property type="component" value="Unassembled WGS sequence"/>
</dbReference>
<feature type="region of interest" description="Disordered" evidence="1">
    <location>
        <begin position="918"/>
        <end position="956"/>
    </location>
</feature>
<dbReference type="GO" id="GO:0000785">
    <property type="term" value="C:chromatin"/>
    <property type="evidence" value="ECO:0007669"/>
    <property type="project" value="TreeGrafter"/>
</dbReference>
<proteinExistence type="predicted"/>
<feature type="region of interest" description="Disordered" evidence="1">
    <location>
        <begin position="1150"/>
        <end position="1169"/>
    </location>
</feature>
<feature type="region of interest" description="Disordered" evidence="1">
    <location>
        <begin position="752"/>
        <end position="772"/>
    </location>
</feature>
<feature type="compositionally biased region" description="Polar residues" evidence="1">
    <location>
        <begin position="855"/>
        <end position="875"/>
    </location>
</feature>
<dbReference type="PANTHER" id="PTHR10782:SF82">
    <property type="entry name" value="ZINC FINGER, MIZ-TYPE, ZINC FINGER, RING_FYVE_PHD-TYPE, E3 SUMO PROTEIN LIGASE-RELATED"/>
    <property type="match status" value="1"/>
</dbReference>
<feature type="compositionally biased region" description="Low complexity" evidence="1">
    <location>
        <begin position="840"/>
        <end position="853"/>
    </location>
</feature>
<accession>A0A2U1Q0U3</accession>
<keyword evidence="2" id="KW-0436">Ligase</keyword>
<comment type="caution">
    <text evidence="2">The sequence shown here is derived from an EMBL/GenBank/DDBJ whole genome shotgun (WGS) entry which is preliminary data.</text>
</comment>
<dbReference type="AlphaFoldDB" id="A0A2U1Q0U3"/>
<reference evidence="2 3" key="1">
    <citation type="journal article" date="2018" name="Mol. Plant">
        <title>The genome of Artemisia annua provides insight into the evolution of Asteraceae family and artemisinin biosynthesis.</title>
        <authorList>
            <person name="Shen Q."/>
            <person name="Zhang L."/>
            <person name="Liao Z."/>
            <person name="Wang S."/>
            <person name="Yan T."/>
            <person name="Shi P."/>
            <person name="Liu M."/>
            <person name="Fu X."/>
            <person name="Pan Q."/>
            <person name="Wang Y."/>
            <person name="Lv Z."/>
            <person name="Lu X."/>
            <person name="Zhang F."/>
            <person name="Jiang W."/>
            <person name="Ma Y."/>
            <person name="Chen M."/>
            <person name="Hao X."/>
            <person name="Li L."/>
            <person name="Tang Y."/>
            <person name="Lv G."/>
            <person name="Zhou Y."/>
            <person name="Sun X."/>
            <person name="Brodelius P.E."/>
            <person name="Rose J.K.C."/>
            <person name="Tang K."/>
        </authorList>
    </citation>
    <scope>NUCLEOTIDE SEQUENCE [LARGE SCALE GENOMIC DNA]</scope>
    <source>
        <strain evidence="3">cv. Huhao1</strain>
        <tissue evidence="2">Leaf</tissue>
    </source>
</reference>
<dbReference type="STRING" id="35608.A0A2U1Q0U3"/>
<sequence>MTDIQPQGSTKMLVEMNIDQVSAYIQNGDIKDSAVYSKACVELGSAIDSAIGMDEVPSSSDLLKLLSVMKEVYIRKTDSLEPSLMLLMLPIKAACKVGWFPDGDIKNDLLLMAKEVSIGFSHTNKMIIEPSYAHSRISDIISRFYPRMNVEHILTSFDVKAGYGTFIADFHISQSMAPPPFENLWLLVARTDNMDTAACIASPSNVEFLLNGSRVPKRTKNDMPLRHLQLYDTVRSTFPVKPGYIRPRPGQIRLDPAIPGQIRSRPGHIRSRPDPVISGLDPVISGQDPVISSQDPAIPGHDPVISGQDPAIPVMTRSFPVKTRLDLAKTHIRLQMIPHINKVILVLCFFLFSCSARIYAEDKKSSWSKLPPHHHRYSISFCYVDVIMWLLVARTDNMDTAACIASPSNVEFLLNGSRVPKRTKNDMPLRHLQLYDTVRSTFPVKPGYIRPRPGQIRSRPGHIRLDPAIPGQIRSTPVKTRSDPAIPGHIRPRPGYTGHDPVISGQDPVRPGQDPYSASNDSTYQQGIACIWSGFLLLQTYTSLNLVIIFFCNTAGVSMRMCCSVCCSFLSYYKYLSVAFFLMMHKIKALPCVFACVLKGKGPQLPSNMAKMIKYGVNLLEVLGDFEAIMNWISSPNPPQLQDYVQPLSENVDLDDDIIRVKSWISLNCPISQFRIKTPVKGYLCKHPQILNEVTENISDVIISTDGSWMTSVTEKSEINETNRDTTSQNNHVTDDTENHMTIEANDTIDNSSSALRNLGGSPVSASAEPPSTLWQSTVTTPAVFTPPVLGDPRLPPLVTCDPVVPPSSTHHMNSVNLTTRSTTQVSYSLTNPNHPSPEAQPQQGQADRAAQADFGTSTTEQSQGATFSTPSATNSQHSIALAFNQLRKRHEQQHYNAPVQSQVNVGKTAQAQSTTFVKQVQVPPSATNSPPSKQPKRRVEQQHYTTDPGQPQVNVGTTAKAQCKTMFTTSATSSPHPIALSYKYYSRRGQRKHYTDSEQSQVSVDRTTQAQNTTMFNPDATTSPSNIGLAVALAFEHLKRGDGQQHYIPPGQAQPEVRTTKLTIARPFKFRRVDELHYSTGRSPANSGANKQAQDTTMFTPVRLPPSGQVDVQLRKRARAPTGPTTKTPSLDSHLITARTSMLGQDVQQHHTTPRPSKVNIGKTKQVQRTTMLPPAVIRSLQSVARGYEQ</sequence>
<evidence type="ECO:0000256" key="1">
    <source>
        <dbReference type="SAM" id="MobiDB-lite"/>
    </source>
</evidence>
<feature type="compositionally biased region" description="Polar residues" evidence="1">
    <location>
        <begin position="918"/>
        <end position="932"/>
    </location>
</feature>
<dbReference type="GO" id="GO:0061665">
    <property type="term" value="F:SUMO ligase activity"/>
    <property type="evidence" value="ECO:0007669"/>
    <property type="project" value="TreeGrafter"/>
</dbReference>
<evidence type="ECO:0000313" key="3">
    <source>
        <dbReference type="Proteomes" id="UP000245207"/>
    </source>
</evidence>
<feature type="region of interest" description="Disordered" evidence="1">
    <location>
        <begin position="1080"/>
        <end position="1107"/>
    </location>
</feature>
<dbReference type="GO" id="GO:0016925">
    <property type="term" value="P:protein sumoylation"/>
    <property type="evidence" value="ECO:0007669"/>
    <property type="project" value="TreeGrafter"/>
</dbReference>
<dbReference type="Gene3D" id="3.30.40.10">
    <property type="entry name" value="Zinc/RING finger domain, C3HC4 (zinc finger)"/>
    <property type="match status" value="1"/>
</dbReference>